<dbReference type="PROSITE" id="PS51272">
    <property type="entry name" value="SLH"/>
    <property type="match status" value="2"/>
</dbReference>
<gene>
    <name evidence="3" type="ORF">ACFSUF_20145</name>
</gene>
<name>A0ABW5PIP9_9BACL</name>
<dbReference type="Proteomes" id="UP001597541">
    <property type="component" value="Unassembled WGS sequence"/>
</dbReference>
<feature type="signal peptide" evidence="1">
    <location>
        <begin position="1"/>
        <end position="25"/>
    </location>
</feature>
<dbReference type="EMBL" id="JBHUME010000013">
    <property type="protein sequence ID" value="MFD2614729.1"/>
    <property type="molecule type" value="Genomic_DNA"/>
</dbReference>
<dbReference type="PANTHER" id="PTHR43308:SF5">
    <property type="entry name" value="S-LAYER PROTEIN _ PEPTIDOGLYCAN ENDO-BETA-N-ACETYLGLUCOSAMINIDASE"/>
    <property type="match status" value="1"/>
</dbReference>
<dbReference type="InterPro" id="IPR051465">
    <property type="entry name" value="Cell_Envelope_Struct_Comp"/>
</dbReference>
<keyword evidence="1" id="KW-0732">Signal</keyword>
<protein>
    <submittedName>
        <fullName evidence="3">S-layer homology domain-containing protein</fullName>
    </submittedName>
</protein>
<sequence>MRKKKWMIGLAISAILVTGCSTSSAASMTSLTKFNDVKDTHWASASITKVANEGIINGLPGNKFNPEANVSRAEFLKMVVLTAGLSIPEKTSQGAWYEAYVKVATEQGIYKNTDFSNWKEPSTRLEMARMAVRALDPSLKGAGDKQLMYEATKRGFITGVANGELGKSEKSTRAQAAVVIDRMLQLKEGTKLPVDKRAASYAEVEYRGSNLETMWGARMNTLPQSADFSPAVKGTFNQVLIIDMDDPSSPYKNLVPGLLDGNDNGKNSYVLAWNVTMENTAIVPKGYIYFHYVLSHPYVAPAIIPPDMEKLSPFDDGNKPLLLNKKNKITIWHLETISKNKIAEFKEKNWPFWYFDWSSSQKRIELAPKGRIFGE</sequence>
<evidence type="ECO:0000313" key="4">
    <source>
        <dbReference type="Proteomes" id="UP001597541"/>
    </source>
</evidence>
<feature type="chain" id="PRO_5047148577" evidence="1">
    <location>
        <begin position="26"/>
        <end position="375"/>
    </location>
</feature>
<dbReference type="Pfam" id="PF00395">
    <property type="entry name" value="SLH"/>
    <property type="match status" value="1"/>
</dbReference>
<proteinExistence type="predicted"/>
<feature type="domain" description="SLH" evidence="2">
    <location>
        <begin position="131"/>
        <end position="194"/>
    </location>
</feature>
<evidence type="ECO:0000259" key="2">
    <source>
        <dbReference type="PROSITE" id="PS51272"/>
    </source>
</evidence>
<evidence type="ECO:0000313" key="3">
    <source>
        <dbReference type="EMBL" id="MFD2614729.1"/>
    </source>
</evidence>
<feature type="domain" description="SLH" evidence="2">
    <location>
        <begin position="30"/>
        <end position="93"/>
    </location>
</feature>
<comment type="caution">
    <text evidence="3">The sequence shown here is derived from an EMBL/GenBank/DDBJ whole genome shotgun (WGS) entry which is preliminary data.</text>
</comment>
<accession>A0ABW5PIP9</accession>
<dbReference type="RefSeq" id="WP_377605922.1">
    <property type="nucleotide sequence ID" value="NZ_JBHUME010000013.1"/>
</dbReference>
<reference evidence="4" key="1">
    <citation type="journal article" date="2019" name="Int. J. Syst. Evol. Microbiol.">
        <title>The Global Catalogue of Microorganisms (GCM) 10K type strain sequencing project: providing services to taxonomists for standard genome sequencing and annotation.</title>
        <authorList>
            <consortium name="The Broad Institute Genomics Platform"/>
            <consortium name="The Broad Institute Genome Sequencing Center for Infectious Disease"/>
            <person name="Wu L."/>
            <person name="Ma J."/>
        </authorList>
    </citation>
    <scope>NUCLEOTIDE SEQUENCE [LARGE SCALE GENOMIC DNA]</scope>
    <source>
        <strain evidence="4">KCTC 3950</strain>
    </source>
</reference>
<keyword evidence="4" id="KW-1185">Reference proteome</keyword>
<dbReference type="PANTHER" id="PTHR43308">
    <property type="entry name" value="OUTER MEMBRANE PROTEIN ALPHA-RELATED"/>
    <property type="match status" value="1"/>
</dbReference>
<organism evidence="3 4">
    <name type="scientific">Paenibacillus gansuensis</name>
    <dbReference type="NCBI Taxonomy" id="306542"/>
    <lineage>
        <taxon>Bacteria</taxon>
        <taxon>Bacillati</taxon>
        <taxon>Bacillota</taxon>
        <taxon>Bacilli</taxon>
        <taxon>Bacillales</taxon>
        <taxon>Paenibacillaceae</taxon>
        <taxon>Paenibacillus</taxon>
    </lineage>
</organism>
<dbReference type="InterPro" id="IPR001119">
    <property type="entry name" value="SLH_dom"/>
</dbReference>
<dbReference type="PROSITE" id="PS51257">
    <property type="entry name" value="PROKAR_LIPOPROTEIN"/>
    <property type="match status" value="1"/>
</dbReference>
<evidence type="ECO:0000256" key="1">
    <source>
        <dbReference type="SAM" id="SignalP"/>
    </source>
</evidence>